<keyword evidence="5 6" id="KW-0961">Cell wall biogenesis/degradation</keyword>
<dbReference type="GO" id="GO:0071972">
    <property type="term" value="F:peptidoglycan L,D-transpeptidase activity"/>
    <property type="evidence" value="ECO:0007669"/>
    <property type="project" value="TreeGrafter"/>
</dbReference>
<dbReference type="InterPro" id="IPR050979">
    <property type="entry name" value="LD-transpeptidase"/>
</dbReference>
<evidence type="ECO:0000256" key="7">
    <source>
        <dbReference type="SAM" id="MobiDB-lite"/>
    </source>
</evidence>
<evidence type="ECO:0000256" key="5">
    <source>
        <dbReference type="ARBA" id="ARBA00023316"/>
    </source>
</evidence>
<dbReference type="CDD" id="cd16913">
    <property type="entry name" value="YkuD_like"/>
    <property type="match status" value="1"/>
</dbReference>
<dbReference type="InterPro" id="IPR002477">
    <property type="entry name" value="Peptidoglycan-bd-like"/>
</dbReference>
<dbReference type="Pfam" id="PF03734">
    <property type="entry name" value="YkuD"/>
    <property type="match status" value="1"/>
</dbReference>
<evidence type="ECO:0000256" key="1">
    <source>
        <dbReference type="ARBA" id="ARBA00004752"/>
    </source>
</evidence>
<dbReference type="PANTHER" id="PTHR30582">
    <property type="entry name" value="L,D-TRANSPEPTIDASE"/>
    <property type="match status" value="1"/>
</dbReference>
<dbReference type="UniPathway" id="UPA00219"/>
<dbReference type="SUPFAM" id="SSF141523">
    <property type="entry name" value="L,D-transpeptidase catalytic domain-like"/>
    <property type="match status" value="1"/>
</dbReference>
<evidence type="ECO:0000313" key="9">
    <source>
        <dbReference type="EMBL" id="RJL31871.1"/>
    </source>
</evidence>
<feature type="active site" description="Nucleophile" evidence="6">
    <location>
        <position position="232"/>
    </location>
</feature>
<dbReference type="Gene3D" id="1.10.101.10">
    <property type="entry name" value="PGBD-like superfamily/PGBD"/>
    <property type="match status" value="1"/>
</dbReference>
<keyword evidence="10" id="KW-1185">Reference proteome</keyword>
<comment type="pathway">
    <text evidence="1 6">Cell wall biogenesis; peptidoglycan biosynthesis.</text>
</comment>
<dbReference type="InterPro" id="IPR036365">
    <property type="entry name" value="PGBD-like_sf"/>
</dbReference>
<dbReference type="AlphaFoldDB" id="A0A3A4ART7"/>
<dbReference type="SUPFAM" id="SSF47090">
    <property type="entry name" value="PGBD-like"/>
    <property type="match status" value="1"/>
</dbReference>
<dbReference type="InterPro" id="IPR038063">
    <property type="entry name" value="Transpep_catalytic_dom"/>
</dbReference>
<accession>A0A3A4ART7</accession>
<dbReference type="GO" id="GO:0008360">
    <property type="term" value="P:regulation of cell shape"/>
    <property type="evidence" value="ECO:0007669"/>
    <property type="project" value="UniProtKB-UniRule"/>
</dbReference>
<dbReference type="GO" id="GO:0071555">
    <property type="term" value="P:cell wall organization"/>
    <property type="evidence" value="ECO:0007669"/>
    <property type="project" value="UniProtKB-UniRule"/>
</dbReference>
<name>A0A3A4ART7_9ACTN</name>
<dbReference type="OrthoDB" id="9810670at2"/>
<dbReference type="GO" id="GO:0005576">
    <property type="term" value="C:extracellular region"/>
    <property type="evidence" value="ECO:0007669"/>
    <property type="project" value="TreeGrafter"/>
</dbReference>
<evidence type="ECO:0000256" key="3">
    <source>
        <dbReference type="ARBA" id="ARBA00022960"/>
    </source>
</evidence>
<dbReference type="PROSITE" id="PS52029">
    <property type="entry name" value="LD_TPASE"/>
    <property type="match status" value="1"/>
</dbReference>
<feature type="active site" description="Proton donor/acceptor" evidence="6">
    <location>
        <position position="218"/>
    </location>
</feature>
<dbReference type="InterPro" id="IPR036366">
    <property type="entry name" value="PGBDSf"/>
</dbReference>
<keyword evidence="4 6" id="KW-0573">Peptidoglycan synthesis</keyword>
<feature type="domain" description="L,D-TPase catalytic" evidence="8">
    <location>
        <begin position="139"/>
        <end position="258"/>
    </location>
</feature>
<evidence type="ECO:0000256" key="6">
    <source>
        <dbReference type="PROSITE-ProRule" id="PRU01373"/>
    </source>
</evidence>
<dbReference type="Pfam" id="PF01471">
    <property type="entry name" value="PG_binding_1"/>
    <property type="match status" value="1"/>
</dbReference>
<dbReference type="RefSeq" id="WP_119927188.1">
    <property type="nucleotide sequence ID" value="NZ_QZEY01000005.1"/>
</dbReference>
<gene>
    <name evidence="9" type="ORF">D5H75_15525</name>
</gene>
<dbReference type="PANTHER" id="PTHR30582:SF2">
    <property type="entry name" value="L,D-TRANSPEPTIDASE YCIB-RELATED"/>
    <property type="match status" value="1"/>
</dbReference>
<dbReference type="PROSITE" id="PS51257">
    <property type="entry name" value="PROKAR_LIPOPROTEIN"/>
    <property type="match status" value="1"/>
</dbReference>
<dbReference type="Gene3D" id="2.40.440.10">
    <property type="entry name" value="L,D-transpeptidase catalytic domain-like"/>
    <property type="match status" value="1"/>
</dbReference>
<reference evidence="9 10" key="1">
    <citation type="submission" date="2018-09" db="EMBL/GenBank/DDBJ databases">
        <title>YIM 75507 draft genome.</title>
        <authorList>
            <person name="Tang S."/>
            <person name="Feng Y."/>
        </authorList>
    </citation>
    <scope>NUCLEOTIDE SEQUENCE [LARGE SCALE GENOMIC DNA]</scope>
    <source>
        <strain evidence="9 10">YIM 75507</strain>
    </source>
</reference>
<proteinExistence type="predicted"/>
<keyword evidence="3 6" id="KW-0133">Cell shape</keyword>
<evidence type="ECO:0000256" key="4">
    <source>
        <dbReference type="ARBA" id="ARBA00022984"/>
    </source>
</evidence>
<dbReference type="EMBL" id="QZEY01000005">
    <property type="protein sequence ID" value="RJL31871.1"/>
    <property type="molecule type" value="Genomic_DNA"/>
</dbReference>
<sequence length="258" mass="28128">MRLRLTGALLGGAAIIVAGCGAERKAPETDARAGAAAVPKKVKTVREPQLPHIPEPRRFPGKLNPGDTGEDVRDLQDRLNATGYWNGKPDGRFEERTTQAVYALQKAAGLPRDGVVGRKTWAALERGTAPRARLTSPGYHAEVDLRRQILVLVRDGRVEQVLNTSTGSGESYVSRGISKVAVTPEGDWKVYKQVDGWDSGPLGSLYRPKYFRGGIAVHGYGSVPPQPASHGCVRVSLDAMDWLWKSPWLKRGSEVHVY</sequence>
<comment type="caution">
    <text evidence="9">The sequence shown here is derived from an EMBL/GenBank/DDBJ whole genome shotgun (WGS) entry which is preliminary data.</text>
</comment>
<dbReference type="InterPro" id="IPR005490">
    <property type="entry name" value="LD_TPept_cat_dom"/>
</dbReference>
<keyword evidence="2" id="KW-0808">Transferase</keyword>
<organism evidence="9 10">
    <name type="scientific">Bailinhaonella thermotolerans</name>
    <dbReference type="NCBI Taxonomy" id="1070861"/>
    <lineage>
        <taxon>Bacteria</taxon>
        <taxon>Bacillati</taxon>
        <taxon>Actinomycetota</taxon>
        <taxon>Actinomycetes</taxon>
        <taxon>Streptosporangiales</taxon>
        <taxon>Streptosporangiaceae</taxon>
        <taxon>Bailinhaonella</taxon>
    </lineage>
</organism>
<evidence type="ECO:0000313" key="10">
    <source>
        <dbReference type="Proteomes" id="UP000265768"/>
    </source>
</evidence>
<protein>
    <submittedName>
        <fullName evidence="9">Murein L,D-transpeptidase</fullName>
    </submittedName>
</protein>
<dbReference type="GO" id="GO:0016740">
    <property type="term" value="F:transferase activity"/>
    <property type="evidence" value="ECO:0007669"/>
    <property type="project" value="UniProtKB-KW"/>
</dbReference>
<dbReference type="Proteomes" id="UP000265768">
    <property type="component" value="Unassembled WGS sequence"/>
</dbReference>
<evidence type="ECO:0000259" key="8">
    <source>
        <dbReference type="PROSITE" id="PS52029"/>
    </source>
</evidence>
<dbReference type="GO" id="GO:0018104">
    <property type="term" value="P:peptidoglycan-protein cross-linking"/>
    <property type="evidence" value="ECO:0007669"/>
    <property type="project" value="TreeGrafter"/>
</dbReference>
<feature type="region of interest" description="Disordered" evidence="7">
    <location>
        <begin position="51"/>
        <end position="70"/>
    </location>
</feature>
<evidence type="ECO:0000256" key="2">
    <source>
        <dbReference type="ARBA" id="ARBA00022679"/>
    </source>
</evidence>